<keyword evidence="2" id="KW-0547">Nucleotide-binding</keyword>
<reference evidence="3" key="1">
    <citation type="journal article" date="2019" name="Int. J. Syst. Evol. Microbiol.">
        <title>The Global Catalogue of Microorganisms (GCM) 10K type strain sequencing project: providing services to taxonomists for standard genome sequencing and annotation.</title>
        <authorList>
            <consortium name="The Broad Institute Genomics Platform"/>
            <consortium name="The Broad Institute Genome Sequencing Center for Infectious Disease"/>
            <person name="Wu L."/>
            <person name="Ma J."/>
        </authorList>
    </citation>
    <scope>NUCLEOTIDE SEQUENCE [LARGE SCALE GENOMIC DNA]</scope>
    <source>
        <strain evidence="3">CGMCC 1.12942</strain>
    </source>
</reference>
<dbReference type="Pfam" id="PF01078">
    <property type="entry name" value="Mg_chelatase"/>
    <property type="match status" value="1"/>
</dbReference>
<gene>
    <name evidence="2" type="ORF">ACFQNG_03775</name>
</gene>
<comment type="caution">
    <text evidence="2">The sequence shown here is derived from an EMBL/GenBank/DDBJ whole genome shotgun (WGS) entry which is preliminary data.</text>
</comment>
<feature type="domain" description="Magnesium chelatase ChlI-like catalytic" evidence="1">
    <location>
        <begin position="2"/>
        <end position="19"/>
    </location>
</feature>
<sequence>MLTFPAELMLVASMNPCPCV</sequence>
<evidence type="ECO:0000313" key="2">
    <source>
        <dbReference type="EMBL" id="MFC7440281.1"/>
    </source>
</evidence>
<evidence type="ECO:0000259" key="1">
    <source>
        <dbReference type="Pfam" id="PF01078"/>
    </source>
</evidence>
<dbReference type="Proteomes" id="UP001596500">
    <property type="component" value="Unassembled WGS sequence"/>
</dbReference>
<keyword evidence="3" id="KW-1185">Reference proteome</keyword>
<proteinExistence type="predicted"/>
<dbReference type="EMBL" id="JBHTBW010000008">
    <property type="protein sequence ID" value="MFC7440281.1"/>
    <property type="molecule type" value="Genomic_DNA"/>
</dbReference>
<accession>A0ABW2RH10</accession>
<protein>
    <submittedName>
        <fullName evidence="2">ATP-binding protein</fullName>
    </submittedName>
</protein>
<evidence type="ECO:0000313" key="3">
    <source>
        <dbReference type="Proteomes" id="UP001596500"/>
    </source>
</evidence>
<name>A0ABW2RH10_9BACL</name>
<dbReference type="GO" id="GO:0005524">
    <property type="term" value="F:ATP binding"/>
    <property type="evidence" value="ECO:0007669"/>
    <property type="project" value="UniProtKB-KW"/>
</dbReference>
<dbReference type="InterPro" id="IPR000523">
    <property type="entry name" value="Mg_chelatse_chII-like_cat_dom"/>
</dbReference>
<keyword evidence="2" id="KW-0067">ATP-binding</keyword>
<organism evidence="2 3">
    <name type="scientific">Laceyella putida</name>
    <dbReference type="NCBI Taxonomy" id="110101"/>
    <lineage>
        <taxon>Bacteria</taxon>
        <taxon>Bacillati</taxon>
        <taxon>Bacillota</taxon>
        <taxon>Bacilli</taxon>
        <taxon>Bacillales</taxon>
        <taxon>Thermoactinomycetaceae</taxon>
        <taxon>Laceyella</taxon>
    </lineage>
</organism>
<dbReference type="RefSeq" id="WP_379863570.1">
    <property type="nucleotide sequence ID" value="NZ_JBHTBW010000008.1"/>
</dbReference>